<evidence type="ECO:0000259" key="11">
    <source>
        <dbReference type="PROSITE" id="PS50881"/>
    </source>
</evidence>
<evidence type="ECO:0000256" key="4">
    <source>
        <dbReference type="ARBA" id="ARBA00022884"/>
    </source>
</evidence>
<evidence type="ECO:0000256" key="2">
    <source>
        <dbReference type="ARBA" id="ARBA00008945"/>
    </source>
</evidence>
<evidence type="ECO:0000256" key="7">
    <source>
        <dbReference type="ARBA" id="ARBA00035255"/>
    </source>
</evidence>
<feature type="compositionally biased region" description="Low complexity" evidence="10">
    <location>
        <begin position="15"/>
        <end position="30"/>
    </location>
</feature>
<dbReference type="InterPro" id="IPR005324">
    <property type="entry name" value="Ribosomal_uS5_C"/>
</dbReference>
<evidence type="ECO:0000313" key="12">
    <source>
        <dbReference type="EMBL" id="NDV62660.1"/>
    </source>
</evidence>
<dbReference type="PANTHER" id="PTHR48277:SF1">
    <property type="entry name" value="MITOCHONDRIAL RIBOSOMAL PROTEIN S5"/>
    <property type="match status" value="1"/>
</dbReference>
<comment type="caution">
    <text evidence="12">The sequence shown here is derived from an EMBL/GenBank/DDBJ whole genome shotgun (WGS) entry which is preliminary data.</text>
</comment>
<protein>
    <recommendedName>
        <fullName evidence="7 8">Small ribosomal subunit protein uS5</fullName>
    </recommendedName>
</protein>
<dbReference type="Pfam" id="PF00333">
    <property type="entry name" value="Ribosomal_S5"/>
    <property type="match status" value="1"/>
</dbReference>
<comment type="domain">
    <text evidence="8">The N-terminal domain interacts with the head of the 30S subunit; the C-terminal domain interacts with the body and contacts protein S4. The interaction surface between S4 and S5 is involved in control of translational fidelity.</text>
</comment>
<accession>A0A6B2M4V3</accession>
<proteinExistence type="inferred from homology"/>
<dbReference type="NCBIfam" id="TIGR01021">
    <property type="entry name" value="rpsE_bact"/>
    <property type="match status" value="1"/>
</dbReference>
<dbReference type="InterPro" id="IPR013810">
    <property type="entry name" value="Ribosomal_uS5_N"/>
</dbReference>
<evidence type="ECO:0000256" key="5">
    <source>
        <dbReference type="ARBA" id="ARBA00022980"/>
    </source>
</evidence>
<dbReference type="HAMAP" id="MF_01307_B">
    <property type="entry name" value="Ribosomal_uS5_B"/>
    <property type="match status" value="1"/>
</dbReference>
<evidence type="ECO:0000256" key="1">
    <source>
        <dbReference type="ARBA" id="ARBA00003093"/>
    </source>
</evidence>
<keyword evidence="6 8" id="KW-0687">Ribonucleoprotein</keyword>
<keyword evidence="4 8" id="KW-0694">RNA-binding</keyword>
<feature type="domain" description="S5 DRBM" evidence="11">
    <location>
        <begin position="83"/>
        <end position="146"/>
    </location>
</feature>
<dbReference type="Gene3D" id="3.30.230.10">
    <property type="match status" value="1"/>
</dbReference>
<keyword evidence="3 8" id="KW-0699">rRNA-binding</keyword>
<dbReference type="GO" id="GO:0005737">
    <property type="term" value="C:cytoplasm"/>
    <property type="evidence" value="ECO:0007669"/>
    <property type="project" value="UniProtKB-ARBA"/>
</dbReference>
<comment type="function">
    <text evidence="8">With S4 and S12 plays an important role in translational accuracy.</text>
</comment>
<evidence type="ECO:0000313" key="13">
    <source>
        <dbReference type="Proteomes" id="UP000478417"/>
    </source>
</evidence>
<comment type="similarity">
    <text evidence="2 8 9">Belongs to the universal ribosomal protein uS5 family.</text>
</comment>
<dbReference type="GO" id="GO:0019843">
    <property type="term" value="F:rRNA binding"/>
    <property type="evidence" value="ECO:0007669"/>
    <property type="project" value="UniProtKB-UniRule"/>
</dbReference>
<dbReference type="GO" id="GO:0015935">
    <property type="term" value="C:small ribosomal subunit"/>
    <property type="evidence" value="ECO:0007669"/>
    <property type="project" value="InterPro"/>
</dbReference>
<reference evidence="12 13" key="1">
    <citation type="submission" date="2020-02" db="EMBL/GenBank/DDBJ databases">
        <title>Albibacoteraceae fam. nov., the first described family within the subdivision 4 Verrucomicrobia.</title>
        <authorList>
            <person name="Xi F."/>
        </authorList>
    </citation>
    <scope>NUCLEOTIDE SEQUENCE [LARGE SCALE GENOMIC DNA]</scope>
    <source>
        <strain evidence="12 13">CK1056</strain>
    </source>
</reference>
<evidence type="ECO:0000256" key="3">
    <source>
        <dbReference type="ARBA" id="ARBA00022730"/>
    </source>
</evidence>
<comment type="subunit">
    <text evidence="8">Part of the 30S ribosomal subunit. Contacts proteins S4 and S8.</text>
</comment>
<feature type="region of interest" description="Disordered" evidence="10">
    <location>
        <begin position="1"/>
        <end position="81"/>
    </location>
</feature>
<keyword evidence="13" id="KW-1185">Reference proteome</keyword>
<dbReference type="SUPFAM" id="SSF54768">
    <property type="entry name" value="dsRNA-binding domain-like"/>
    <property type="match status" value="1"/>
</dbReference>
<organism evidence="12 13">
    <name type="scientific">Oceanipulchritudo coccoides</name>
    <dbReference type="NCBI Taxonomy" id="2706888"/>
    <lineage>
        <taxon>Bacteria</taxon>
        <taxon>Pseudomonadati</taxon>
        <taxon>Verrucomicrobiota</taxon>
        <taxon>Opitutia</taxon>
        <taxon>Puniceicoccales</taxon>
        <taxon>Oceanipulchritudinaceae</taxon>
        <taxon>Oceanipulchritudo</taxon>
    </lineage>
</organism>
<dbReference type="InterPro" id="IPR014721">
    <property type="entry name" value="Ribsml_uS5_D2-typ_fold_subgr"/>
</dbReference>
<dbReference type="FunFam" id="3.30.160.20:FF:000001">
    <property type="entry name" value="30S ribosomal protein S5"/>
    <property type="match status" value="1"/>
</dbReference>
<dbReference type="PANTHER" id="PTHR48277">
    <property type="entry name" value="MITOCHONDRIAL RIBOSOMAL PROTEIN S5"/>
    <property type="match status" value="1"/>
</dbReference>
<dbReference type="GO" id="GO:0006412">
    <property type="term" value="P:translation"/>
    <property type="evidence" value="ECO:0007669"/>
    <property type="project" value="UniProtKB-UniRule"/>
</dbReference>
<name>A0A6B2M4V3_9BACT</name>
<dbReference type="Proteomes" id="UP000478417">
    <property type="component" value="Unassembled WGS sequence"/>
</dbReference>
<dbReference type="InterPro" id="IPR005712">
    <property type="entry name" value="Ribosomal_uS5_bac-type"/>
</dbReference>
<dbReference type="AlphaFoldDB" id="A0A6B2M4V3"/>
<dbReference type="GO" id="GO:0003735">
    <property type="term" value="F:structural constituent of ribosome"/>
    <property type="evidence" value="ECO:0007669"/>
    <property type="project" value="UniProtKB-UniRule"/>
</dbReference>
<comment type="function">
    <text evidence="1 8">Located at the back of the 30S subunit body where it stabilizes the conformation of the head with respect to the body.</text>
</comment>
<dbReference type="SUPFAM" id="SSF54211">
    <property type="entry name" value="Ribosomal protein S5 domain 2-like"/>
    <property type="match status" value="1"/>
</dbReference>
<evidence type="ECO:0000256" key="8">
    <source>
        <dbReference type="HAMAP-Rule" id="MF_01307"/>
    </source>
</evidence>
<dbReference type="FunFam" id="3.30.230.10:FF:000002">
    <property type="entry name" value="30S ribosomal protein S5"/>
    <property type="match status" value="1"/>
</dbReference>
<dbReference type="GO" id="GO:0042254">
    <property type="term" value="P:ribosome biogenesis"/>
    <property type="evidence" value="ECO:0007669"/>
    <property type="project" value="UniProtKB-ARBA"/>
</dbReference>
<sequence>MSEEENKATPEQEAPQISVPSIEESSPEDIVASKPGSKERQSAVIGKVDRPTPPPSNRRGGHRRGGNRSRFGAQKREEEDSGLFEKVVHINRCAKVVAGGRRFSFSALVVVGDKEGNVGVGYGKAKEVPECIRKGTEQAKKNMAPVAVKNNTIPHEVLGEHDGGRIMLRPAVPGTGVIAGGGVRAVLEAAGIKDVLSKSLRSNNPGAMVFATLDALNQLRTREMIQAIRKA</sequence>
<dbReference type="Pfam" id="PF03719">
    <property type="entry name" value="Ribosomal_S5_C"/>
    <property type="match status" value="1"/>
</dbReference>
<keyword evidence="5 8" id="KW-0689">Ribosomal protein</keyword>
<dbReference type="RefSeq" id="WP_163964921.1">
    <property type="nucleotide sequence ID" value="NZ_JAAGNX010000002.1"/>
</dbReference>
<dbReference type="PROSITE" id="PS50881">
    <property type="entry name" value="S5_DSRBD"/>
    <property type="match status" value="1"/>
</dbReference>
<dbReference type="InterPro" id="IPR000851">
    <property type="entry name" value="Ribosomal_uS5"/>
</dbReference>
<dbReference type="InterPro" id="IPR020568">
    <property type="entry name" value="Ribosomal_Su5_D2-typ_SF"/>
</dbReference>
<evidence type="ECO:0000256" key="10">
    <source>
        <dbReference type="SAM" id="MobiDB-lite"/>
    </source>
</evidence>
<gene>
    <name evidence="8 12" type="primary">rpsE</name>
    <name evidence="12" type="ORF">G0Q06_09380</name>
</gene>
<dbReference type="EMBL" id="JAAGNX010000002">
    <property type="protein sequence ID" value="NDV62660.1"/>
    <property type="molecule type" value="Genomic_DNA"/>
</dbReference>
<evidence type="ECO:0000256" key="9">
    <source>
        <dbReference type="RuleBase" id="RU003823"/>
    </source>
</evidence>
<evidence type="ECO:0000256" key="6">
    <source>
        <dbReference type="ARBA" id="ARBA00023274"/>
    </source>
</evidence>
<feature type="compositionally biased region" description="Basic and acidic residues" evidence="10">
    <location>
        <begin position="1"/>
        <end position="10"/>
    </location>
</feature>
<dbReference type="Gene3D" id="3.30.160.20">
    <property type="match status" value="1"/>
</dbReference>